<dbReference type="PANTHER" id="PTHR10459:SF60">
    <property type="entry name" value="POLY [ADP-RIBOSE] POLYMERASE 2"/>
    <property type="match status" value="1"/>
</dbReference>
<dbReference type="GO" id="GO:0006302">
    <property type="term" value="P:double-strand break repair"/>
    <property type="evidence" value="ECO:0007669"/>
    <property type="project" value="TreeGrafter"/>
</dbReference>
<evidence type="ECO:0000256" key="4">
    <source>
        <dbReference type="ARBA" id="ARBA00023027"/>
    </source>
</evidence>
<gene>
    <name evidence="10" type="ORF">PBAH0796_LOCUS11305</name>
</gene>
<dbReference type="PANTHER" id="PTHR10459">
    <property type="entry name" value="DNA LIGASE"/>
    <property type="match status" value="1"/>
</dbReference>
<evidence type="ECO:0000256" key="3">
    <source>
        <dbReference type="ARBA" id="ARBA00022679"/>
    </source>
</evidence>
<dbReference type="GO" id="GO:0005730">
    <property type="term" value="C:nucleolus"/>
    <property type="evidence" value="ECO:0007669"/>
    <property type="project" value="TreeGrafter"/>
</dbReference>
<reference evidence="10" key="1">
    <citation type="submission" date="2021-01" db="EMBL/GenBank/DDBJ databases">
        <authorList>
            <person name="Corre E."/>
            <person name="Pelletier E."/>
            <person name="Niang G."/>
            <person name="Scheremetjew M."/>
            <person name="Finn R."/>
            <person name="Kale V."/>
            <person name="Holt S."/>
            <person name="Cochrane G."/>
            <person name="Meng A."/>
            <person name="Brown T."/>
            <person name="Cohen L."/>
        </authorList>
    </citation>
    <scope>NUCLEOTIDE SEQUENCE</scope>
    <source>
        <strain evidence="10">Pbaha01</strain>
    </source>
</reference>
<name>A0A7S0FE89_9DINO</name>
<dbReference type="Gene3D" id="3.40.50.10190">
    <property type="entry name" value="BRCT domain"/>
    <property type="match status" value="1"/>
</dbReference>
<dbReference type="SMART" id="SM00773">
    <property type="entry name" value="WGR"/>
    <property type="match status" value="1"/>
</dbReference>
<feature type="domain" description="BRCT" evidence="7">
    <location>
        <begin position="2"/>
        <end position="94"/>
    </location>
</feature>
<organism evidence="10">
    <name type="scientific">Pyrodinium bahamense</name>
    <dbReference type="NCBI Taxonomy" id="73915"/>
    <lineage>
        <taxon>Eukaryota</taxon>
        <taxon>Sar</taxon>
        <taxon>Alveolata</taxon>
        <taxon>Dinophyceae</taxon>
        <taxon>Gonyaulacales</taxon>
        <taxon>Pyrocystaceae</taxon>
        <taxon>Pyrodinium</taxon>
    </lineage>
</organism>
<keyword evidence="4" id="KW-0520">NAD</keyword>
<dbReference type="GO" id="GO:0003950">
    <property type="term" value="F:NAD+ poly-ADP-ribosyltransferase activity"/>
    <property type="evidence" value="ECO:0007669"/>
    <property type="project" value="UniProtKB-EC"/>
</dbReference>
<dbReference type="InterPro" id="IPR036420">
    <property type="entry name" value="BRCT_dom_sf"/>
</dbReference>
<evidence type="ECO:0000256" key="6">
    <source>
        <dbReference type="SAM" id="MobiDB-lite"/>
    </source>
</evidence>
<evidence type="ECO:0000256" key="1">
    <source>
        <dbReference type="ARBA" id="ARBA00012020"/>
    </source>
</evidence>
<dbReference type="CDD" id="cd17747">
    <property type="entry name" value="BRCT_PARP1"/>
    <property type="match status" value="1"/>
</dbReference>
<dbReference type="SUPFAM" id="SSF142921">
    <property type="entry name" value="WGR domain-like"/>
    <property type="match status" value="1"/>
</dbReference>
<evidence type="ECO:0000256" key="2">
    <source>
        <dbReference type="ARBA" id="ARBA00022676"/>
    </source>
</evidence>
<protein>
    <recommendedName>
        <fullName evidence="1">NAD(+) ADP-ribosyltransferase</fullName>
        <ecNumber evidence="1">2.4.2.30</ecNumber>
    </recommendedName>
</protein>
<keyword evidence="3" id="KW-0808">Transferase</keyword>
<feature type="compositionally biased region" description="Acidic residues" evidence="6">
    <location>
        <begin position="369"/>
        <end position="402"/>
    </location>
</feature>
<accession>A0A7S0FE89</accession>
<sequence length="470" mass="50506">MPPKQIFKGQTFAISGRLSQPRKAYEELIVNHGGALASSVTASVNFLVSSEDDVKACPQKVAAARGREVPIVQEGFVDACVAEKKMLDAKFFLVKGAAIPPKKRRPSVAKGAAKAAAKRAKVETGVVRTSDAMPVIAKAGLADKAAVVVEEVSRSFGKASVTWDVELVLNDPTTGKDKFYNMQLLASKEKDAFWAVQHWGRTGMDGRVHVDGAYPDIGTAKQVFKRKYRQKTGNAWGQIDGTFVEAPGKYKLLAREAKAEVPGTWQYYMHNSVDGKKIGWYDYQEEPAKNMEKYWRQYNSNEGLGVRFVHSDYFKYEVNFTDMIQTNTKSGTRRVIRRVPAGEKPSPAAPHKIPEPAEPAKPAAAPEADSSEDEDADGEEDEGEGETEAEAEAEAEAEDAGEAEGAGEAAGAAAEAAPPGGSREAPAAPAGSRGPPPDDAVTEAGSPAEADETETLPFGLPVDEKKRRAP</sequence>
<dbReference type="InterPro" id="IPR001357">
    <property type="entry name" value="BRCT_dom"/>
</dbReference>
<dbReference type="PROSITE" id="PS50172">
    <property type="entry name" value="BRCT"/>
    <property type="match status" value="1"/>
</dbReference>
<dbReference type="EMBL" id="HBEG01018664">
    <property type="protein sequence ID" value="CAD8355938.1"/>
    <property type="molecule type" value="Transcribed_RNA"/>
</dbReference>
<dbReference type="SMART" id="SM00292">
    <property type="entry name" value="BRCT"/>
    <property type="match status" value="1"/>
</dbReference>
<keyword evidence="2" id="KW-0328">Glycosyltransferase</keyword>
<feature type="region of interest" description="Disordered" evidence="6">
    <location>
        <begin position="329"/>
        <end position="470"/>
    </location>
</feature>
<dbReference type="Pfam" id="PF05406">
    <property type="entry name" value="WGR"/>
    <property type="match status" value="1"/>
</dbReference>
<evidence type="ECO:0000256" key="5">
    <source>
        <dbReference type="ARBA" id="ARBA00033987"/>
    </source>
</evidence>
<dbReference type="InterPro" id="IPR037197">
    <property type="entry name" value="WWE_dom_sf"/>
</dbReference>
<dbReference type="InterPro" id="IPR050800">
    <property type="entry name" value="ARTD/PARP"/>
</dbReference>
<evidence type="ECO:0000259" key="8">
    <source>
        <dbReference type="PROSITE" id="PS50918"/>
    </source>
</evidence>
<feature type="domain" description="WWE" evidence="8">
    <location>
        <begin position="251"/>
        <end position="338"/>
    </location>
</feature>
<dbReference type="AlphaFoldDB" id="A0A7S0FE89"/>
<feature type="compositionally biased region" description="Low complexity" evidence="6">
    <location>
        <begin position="406"/>
        <end position="433"/>
    </location>
</feature>
<dbReference type="SUPFAM" id="SSF52113">
    <property type="entry name" value="BRCT domain"/>
    <property type="match status" value="1"/>
</dbReference>
<feature type="domain" description="WGR" evidence="9">
    <location>
        <begin position="144"/>
        <end position="250"/>
    </location>
</feature>
<dbReference type="GO" id="GO:1990404">
    <property type="term" value="F:NAD+-protein mono-ADP-ribosyltransferase activity"/>
    <property type="evidence" value="ECO:0007669"/>
    <property type="project" value="TreeGrafter"/>
</dbReference>
<dbReference type="InterPro" id="IPR004170">
    <property type="entry name" value="WWE_dom"/>
</dbReference>
<dbReference type="InterPro" id="IPR036930">
    <property type="entry name" value="WGR_dom_sf"/>
</dbReference>
<dbReference type="Pfam" id="PF02825">
    <property type="entry name" value="WWE"/>
    <property type="match status" value="1"/>
</dbReference>
<evidence type="ECO:0000313" key="10">
    <source>
        <dbReference type="EMBL" id="CAD8355938.1"/>
    </source>
</evidence>
<evidence type="ECO:0000259" key="7">
    <source>
        <dbReference type="PROSITE" id="PS50172"/>
    </source>
</evidence>
<dbReference type="EC" id="2.4.2.30" evidence="1"/>
<dbReference type="SUPFAM" id="SSF117839">
    <property type="entry name" value="WWE domain"/>
    <property type="match status" value="1"/>
</dbReference>
<dbReference type="InterPro" id="IPR008893">
    <property type="entry name" value="WGR_domain"/>
</dbReference>
<evidence type="ECO:0000259" key="9">
    <source>
        <dbReference type="PROSITE" id="PS51977"/>
    </source>
</evidence>
<dbReference type="Gene3D" id="3.30.720.50">
    <property type="match status" value="1"/>
</dbReference>
<dbReference type="GO" id="GO:0070212">
    <property type="term" value="P:protein poly-ADP-ribosylation"/>
    <property type="evidence" value="ECO:0007669"/>
    <property type="project" value="TreeGrafter"/>
</dbReference>
<proteinExistence type="predicted"/>
<dbReference type="Pfam" id="PF16589">
    <property type="entry name" value="BRCT_2"/>
    <property type="match status" value="1"/>
</dbReference>
<dbReference type="PROSITE" id="PS51977">
    <property type="entry name" value="WGR"/>
    <property type="match status" value="1"/>
</dbReference>
<comment type="catalytic activity">
    <reaction evidence="5">
        <text>NAD(+) + (ADP-D-ribosyl)n-acceptor = nicotinamide + (ADP-D-ribosyl)n+1-acceptor + H(+).</text>
        <dbReference type="EC" id="2.4.2.30"/>
    </reaction>
</comment>
<dbReference type="PROSITE" id="PS50918">
    <property type="entry name" value="WWE"/>
    <property type="match status" value="1"/>
</dbReference>